<keyword evidence="3" id="KW-1185">Reference proteome</keyword>
<gene>
    <name evidence="2" type="ORF">NP233_g7768</name>
</gene>
<protein>
    <recommendedName>
        <fullName evidence="4">Extracellular membrane protein CFEM domain-containing protein</fullName>
    </recommendedName>
</protein>
<comment type="caution">
    <text evidence="2">The sequence shown here is derived from an EMBL/GenBank/DDBJ whole genome shotgun (WGS) entry which is preliminary data.</text>
</comment>
<evidence type="ECO:0008006" key="4">
    <source>
        <dbReference type="Google" id="ProtNLM"/>
    </source>
</evidence>
<feature type="signal peptide" evidence="1">
    <location>
        <begin position="1"/>
        <end position="26"/>
    </location>
</feature>
<evidence type="ECO:0000313" key="2">
    <source>
        <dbReference type="EMBL" id="KAJ3565231.1"/>
    </source>
</evidence>
<evidence type="ECO:0000256" key="1">
    <source>
        <dbReference type="SAM" id="SignalP"/>
    </source>
</evidence>
<sequence length="162" mass="17091">MVSRRALLTIAFIVAVSIGMQNTTEARDARSLLTHQASTRLSTNSGQIPAQCQQTCASVIDIYNGVSACRSETCICTDQFSSTLIACFNCAIGILKSVEAVTEAQVTYNTFATNCNQLGMPVKSTTFNAKTSGDRRAASTGIFALAAGLFGSLGVMRSLEVS</sequence>
<feature type="chain" id="PRO_5042017161" description="Extracellular membrane protein CFEM domain-containing protein" evidence="1">
    <location>
        <begin position="27"/>
        <end position="162"/>
    </location>
</feature>
<dbReference type="Proteomes" id="UP001213000">
    <property type="component" value="Unassembled WGS sequence"/>
</dbReference>
<evidence type="ECO:0000313" key="3">
    <source>
        <dbReference type="Proteomes" id="UP001213000"/>
    </source>
</evidence>
<dbReference type="AlphaFoldDB" id="A0AAD5YUB8"/>
<dbReference type="EMBL" id="JANIEX010000589">
    <property type="protein sequence ID" value="KAJ3565231.1"/>
    <property type="molecule type" value="Genomic_DNA"/>
</dbReference>
<keyword evidence="1" id="KW-0732">Signal</keyword>
<reference evidence="2" key="1">
    <citation type="submission" date="2022-07" db="EMBL/GenBank/DDBJ databases">
        <title>Genome Sequence of Leucocoprinus birnbaumii.</title>
        <authorList>
            <person name="Buettner E."/>
        </authorList>
    </citation>
    <scope>NUCLEOTIDE SEQUENCE</scope>
    <source>
        <strain evidence="2">VT141</strain>
    </source>
</reference>
<organism evidence="2 3">
    <name type="scientific">Leucocoprinus birnbaumii</name>
    <dbReference type="NCBI Taxonomy" id="56174"/>
    <lineage>
        <taxon>Eukaryota</taxon>
        <taxon>Fungi</taxon>
        <taxon>Dikarya</taxon>
        <taxon>Basidiomycota</taxon>
        <taxon>Agaricomycotina</taxon>
        <taxon>Agaricomycetes</taxon>
        <taxon>Agaricomycetidae</taxon>
        <taxon>Agaricales</taxon>
        <taxon>Agaricineae</taxon>
        <taxon>Agaricaceae</taxon>
        <taxon>Leucocoprinus</taxon>
    </lineage>
</organism>
<name>A0AAD5YUB8_9AGAR</name>
<accession>A0AAD5YUB8</accession>
<proteinExistence type="predicted"/>